<gene>
    <name evidence="1" type="ORF">NMY3_01204</name>
</gene>
<keyword evidence="2" id="KW-1185">Reference proteome</keyword>
<accession>A0A654LYU6</accession>
<evidence type="ECO:0000313" key="2">
    <source>
        <dbReference type="Proteomes" id="UP000058925"/>
    </source>
</evidence>
<dbReference type="GeneID" id="60421286"/>
<evidence type="ECO:0000313" key="1">
    <source>
        <dbReference type="EMBL" id="ALI35409.1"/>
    </source>
</evidence>
<evidence type="ECO:0008006" key="3">
    <source>
        <dbReference type="Google" id="ProtNLM"/>
    </source>
</evidence>
<dbReference type="AlphaFoldDB" id="A0A654LYU6"/>
<dbReference type="KEGG" id="taa:NMY3_01204"/>
<dbReference type="Gene3D" id="3.30.70.1230">
    <property type="entry name" value="Nucleotide cyclase"/>
    <property type="match status" value="1"/>
</dbReference>
<sequence length="453" mass="52892">MSSDQAKFFVYTDVVDSSKTSIPEDIQVKKITTLQDWTLEFLMIAERVKEYTEIKKYYNFTGDGMFMVFDEYYDAINLALFLHHKLSTENKDDDTEKIALKMGISFGTSISFFEKTHNKYAPWGYSSIIAQRLLNLCLPNQILLSKGARDAMIGKVLPDWKLVLFDHIHSIGNYPIKHDKKGEEVFSFYGSMNDFNFGNASIKNFLNIDEALDFPNILKESKIPVQEFFILKVNQFKKQFSKIFTANGYDLEAEDEINFYKTLFYYGGSKYSGVSRFLPSVFESQRGGFLTSQEMMFERIKKDCQLKGIPIPVNFGNRYLIPDIDNLHADIRAKYYVCKEFVRRHENMHVQLFWVSPENAKNAIDSTTPSNLLDSRDVGLWHDSYAVRIEELHDSFYLSNEVTQNDRRRLIFADKDTDLYDSIKQYIEIMNQYITQGAAIRIDYKYLDHIYSK</sequence>
<dbReference type="RefSeq" id="WP_196817879.1">
    <property type="nucleotide sequence ID" value="NZ_CP012850.1"/>
</dbReference>
<dbReference type="Proteomes" id="UP000058925">
    <property type="component" value="Chromosome"/>
</dbReference>
<proteinExistence type="predicted"/>
<dbReference type="InterPro" id="IPR029787">
    <property type="entry name" value="Nucleotide_cyclase"/>
</dbReference>
<dbReference type="EMBL" id="CP012850">
    <property type="protein sequence ID" value="ALI35409.1"/>
    <property type="molecule type" value="Genomic_DNA"/>
</dbReference>
<reference evidence="2" key="1">
    <citation type="submission" date="2015-10" db="EMBL/GenBank/DDBJ databases">
        <title>Niche specialization of a soil ammonia-oxidizing archaeon, Candidatus Nitrosocosmicus oleophilus.</title>
        <authorList>
            <person name="Jung M.-Y."/>
            <person name="Rhee S.-K."/>
        </authorList>
    </citation>
    <scope>NUCLEOTIDE SEQUENCE [LARGE SCALE GENOMIC DNA]</scope>
    <source>
        <strain evidence="2">MY3</strain>
    </source>
</reference>
<organism evidence="1 2">
    <name type="scientific">Candidatus Nitrosocosmicus oleophilus</name>
    <dbReference type="NCBI Taxonomy" id="1353260"/>
    <lineage>
        <taxon>Archaea</taxon>
        <taxon>Nitrososphaerota</taxon>
        <taxon>Nitrososphaeria</taxon>
        <taxon>Nitrososphaerales</taxon>
        <taxon>Nitrososphaeraceae</taxon>
        <taxon>Candidatus Nitrosocosmicus</taxon>
    </lineage>
</organism>
<name>A0A654LYU6_9ARCH</name>
<protein>
    <recommendedName>
        <fullName evidence="3">Guanylate cyclase domain-containing protein</fullName>
    </recommendedName>
</protein>
<dbReference type="SUPFAM" id="SSF55073">
    <property type="entry name" value="Nucleotide cyclase"/>
    <property type="match status" value="1"/>
</dbReference>